<name>S8E3L9_FOMSC</name>
<evidence type="ECO:0000313" key="2">
    <source>
        <dbReference type="Proteomes" id="UP000015241"/>
    </source>
</evidence>
<keyword evidence="2" id="KW-1185">Reference proteome</keyword>
<sequence length="141" mass="16104">MTQRPTLHDCDKPPPPLFFHKGGPVTRREAQLHKYTRKRMQAYFRTTRILLPALHLNAHEVLANSTVFNCRHEREQDIGRRGTSPTLAPPSVQVFENFELSPTVSLPFNGSTDWSKRDVEHTIYIADNEPEIAVPLEMSAS</sequence>
<dbReference type="InParanoid" id="S8E3L9"/>
<gene>
    <name evidence="1" type="ORF">FOMPIDRAFT_1018009</name>
</gene>
<proteinExistence type="predicted"/>
<reference evidence="1 2" key="1">
    <citation type="journal article" date="2012" name="Science">
        <title>The Paleozoic origin of enzymatic lignin decomposition reconstructed from 31 fungal genomes.</title>
        <authorList>
            <person name="Floudas D."/>
            <person name="Binder M."/>
            <person name="Riley R."/>
            <person name="Barry K."/>
            <person name="Blanchette R.A."/>
            <person name="Henrissat B."/>
            <person name="Martinez A.T."/>
            <person name="Otillar R."/>
            <person name="Spatafora J.W."/>
            <person name="Yadav J.S."/>
            <person name="Aerts A."/>
            <person name="Benoit I."/>
            <person name="Boyd A."/>
            <person name="Carlson A."/>
            <person name="Copeland A."/>
            <person name="Coutinho P.M."/>
            <person name="de Vries R.P."/>
            <person name="Ferreira P."/>
            <person name="Findley K."/>
            <person name="Foster B."/>
            <person name="Gaskell J."/>
            <person name="Glotzer D."/>
            <person name="Gorecki P."/>
            <person name="Heitman J."/>
            <person name="Hesse C."/>
            <person name="Hori C."/>
            <person name="Igarashi K."/>
            <person name="Jurgens J.A."/>
            <person name="Kallen N."/>
            <person name="Kersten P."/>
            <person name="Kohler A."/>
            <person name="Kuees U."/>
            <person name="Kumar T.K.A."/>
            <person name="Kuo A."/>
            <person name="LaButti K."/>
            <person name="Larrondo L.F."/>
            <person name="Lindquist E."/>
            <person name="Ling A."/>
            <person name="Lombard V."/>
            <person name="Lucas S."/>
            <person name="Lundell T."/>
            <person name="Martin R."/>
            <person name="McLaughlin D.J."/>
            <person name="Morgenstern I."/>
            <person name="Morin E."/>
            <person name="Murat C."/>
            <person name="Nagy L.G."/>
            <person name="Nolan M."/>
            <person name="Ohm R.A."/>
            <person name="Patyshakuliyeva A."/>
            <person name="Rokas A."/>
            <person name="Ruiz-Duenas F.J."/>
            <person name="Sabat G."/>
            <person name="Salamov A."/>
            <person name="Samejima M."/>
            <person name="Schmutz J."/>
            <person name="Slot J.C."/>
            <person name="St John F."/>
            <person name="Stenlid J."/>
            <person name="Sun H."/>
            <person name="Sun S."/>
            <person name="Syed K."/>
            <person name="Tsang A."/>
            <person name="Wiebenga A."/>
            <person name="Young D."/>
            <person name="Pisabarro A."/>
            <person name="Eastwood D.C."/>
            <person name="Martin F."/>
            <person name="Cullen D."/>
            <person name="Grigoriev I.V."/>
            <person name="Hibbett D.S."/>
        </authorList>
    </citation>
    <scope>NUCLEOTIDE SEQUENCE</scope>
    <source>
        <strain evidence="2">FP-58527</strain>
    </source>
</reference>
<dbReference type="HOGENOM" id="CLU_1825322_0_0_1"/>
<accession>S8E3L9</accession>
<dbReference type="AlphaFoldDB" id="S8E3L9"/>
<dbReference type="EMBL" id="KE504170">
    <property type="protein sequence ID" value="EPS98018.1"/>
    <property type="molecule type" value="Genomic_DNA"/>
</dbReference>
<evidence type="ECO:0000313" key="1">
    <source>
        <dbReference type="EMBL" id="EPS98018.1"/>
    </source>
</evidence>
<dbReference type="Proteomes" id="UP000015241">
    <property type="component" value="Unassembled WGS sequence"/>
</dbReference>
<protein>
    <submittedName>
        <fullName evidence="1">Uncharacterized protein</fullName>
    </submittedName>
</protein>
<organism evidence="1 2">
    <name type="scientific">Fomitopsis schrenkii</name>
    <name type="common">Brown rot fungus</name>
    <dbReference type="NCBI Taxonomy" id="2126942"/>
    <lineage>
        <taxon>Eukaryota</taxon>
        <taxon>Fungi</taxon>
        <taxon>Dikarya</taxon>
        <taxon>Basidiomycota</taxon>
        <taxon>Agaricomycotina</taxon>
        <taxon>Agaricomycetes</taxon>
        <taxon>Polyporales</taxon>
        <taxon>Fomitopsis</taxon>
    </lineage>
</organism>